<dbReference type="RefSeq" id="WP_207248898.1">
    <property type="nucleotide sequence ID" value="NZ_JAFMOF010000008.1"/>
</dbReference>
<comment type="caution">
    <text evidence="6">The sequence shown here is derived from an EMBL/GenBank/DDBJ whole genome shotgun (WGS) entry which is preliminary data.</text>
</comment>
<dbReference type="InterPro" id="IPR020845">
    <property type="entry name" value="AMP-binding_CS"/>
</dbReference>
<dbReference type="SUPFAM" id="SSF52777">
    <property type="entry name" value="CoA-dependent acyltransferases"/>
    <property type="match status" value="2"/>
</dbReference>
<organism evidence="6 7">
    <name type="scientific">Streptomyces triculaminicus</name>
    <dbReference type="NCBI Taxonomy" id="2816232"/>
    <lineage>
        <taxon>Bacteria</taxon>
        <taxon>Bacillati</taxon>
        <taxon>Actinomycetota</taxon>
        <taxon>Actinomycetes</taxon>
        <taxon>Kitasatosporales</taxon>
        <taxon>Streptomycetaceae</taxon>
        <taxon>Streptomyces</taxon>
    </lineage>
</organism>
<dbReference type="PANTHER" id="PTHR45527:SF1">
    <property type="entry name" value="FATTY ACID SYNTHASE"/>
    <property type="match status" value="1"/>
</dbReference>
<dbReference type="PROSITE" id="PS50075">
    <property type="entry name" value="CARRIER"/>
    <property type="match status" value="1"/>
</dbReference>
<keyword evidence="7" id="KW-1185">Reference proteome</keyword>
<evidence type="ECO:0000256" key="4">
    <source>
        <dbReference type="SAM" id="MobiDB-lite"/>
    </source>
</evidence>
<name>A0A939JTU8_9ACTN</name>
<dbReference type="InterPro" id="IPR025110">
    <property type="entry name" value="AMP-bd_C"/>
</dbReference>
<dbReference type="Pfam" id="PF13193">
    <property type="entry name" value="AMP-binding_C"/>
    <property type="match status" value="1"/>
</dbReference>
<dbReference type="InterPro" id="IPR023213">
    <property type="entry name" value="CAT-like_dom_sf"/>
</dbReference>
<evidence type="ECO:0000256" key="2">
    <source>
        <dbReference type="ARBA" id="ARBA00022450"/>
    </source>
</evidence>
<dbReference type="EMBL" id="JAFMOF010000008">
    <property type="protein sequence ID" value="MBO0657312.1"/>
    <property type="molecule type" value="Genomic_DNA"/>
</dbReference>
<evidence type="ECO:0000313" key="6">
    <source>
        <dbReference type="EMBL" id="MBO0657312.1"/>
    </source>
</evidence>
<dbReference type="SUPFAM" id="SSF56801">
    <property type="entry name" value="Acetyl-CoA synthetase-like"/>
    <property type="match status" value="1"/>
</dbReference>
<evidence type="ECO:0000256" key="3">
    <source>
        <dbReference type="ARBA" id="ARBA00022553"/>
    </source>
</evidence>
<dbReference type="InterPro" id="IPR001242">
    <property type="entry name" value="Condensation_dom"/>
</dbReference>
<protein>
    <submittedName>
        <fullName evidence="6">Amino acid adenylation domain-containing protein</fullName>
    </submittedName>
</protein>
<reference evidence="6" key="1">
    <citation type="submission" date="2021-03" db="EMBL/GenBank/DDBJ databases">
        <title>Streptomyces strains.</title>
        <authorList>
            <person name="Lund M.B."/>
            <person name="Toerring T."/>
        </authorList>
    </citation>
    <scope>NUCLEOTIDE SEQUENCE</scope>
    <source>
        <strain evidence="6">JCM 4242</strain>
    </source>
</reference>
<evidence type="ECO:0000256" key="1">
    <source>
        <dbReference type="ARBA" id="ARBA00001957"/>
    </source>
</evidence>
<keyword evidence="2" id="KW-0596">Phosphopantetheine</keyword>
<dbReference type="InterPro" id="IPR020806">
    <property type="entry name" value="PKS_PP-bd"/>
</dbReference>
<dbReference type="Proteomes" id="UP000664781">
    <property type="component" value="Unassembled WGS sequence"/>
</dbReference>
<accession>A0A939JTU8</accession>
<sequence>MSPALPSLPEALAEQTLRTPDATAIRHQDGTLTYRELADHVTRCASVLHDRGVRPGDVVALQAPRGAPAVLALLGILAAGAAYLPLDPAEPAARASGLFADSGVALAVVDTAACDPPPTAGGITVVPLTELLSAPAASGPPPGPADAGQPAYVMCTSGTTGRPKAVSVPHHGVVRLVRDQWYARFGPDHTVLLHSPLSFDASVFEIFAALLNGGQLVIAPPGRMSPADLGKVLRHYAVTTLYLTASLFRLVVDEEPAALDGVRLLFTGGEAASAEHLERVRRQLPGCRLVNLYGPTENTVSSTMYPIDPHSPVPSPVPIGLPVDGAEVHIMGEDGRPVPDGGTGELWLGGVGLAHGYLGAAGQDASRFVPHFDGVPGHRLYRSGDLGHRRADGDIVFEGRIDDQIKIEGHRVEPGEIEHALRRHPAVADAFVHARRSPGAGQRLVAYLVPRTGAAAPLDARTAREHLAGLLPAYLVPGQYVVLERLPLKENGKVDRTRLPAPEASRAAPERLSPTERQVAGVWCEVLRLDTVGPRDDFFARGGTSIGASRVVARIRGRLGVELPLAVMFDTPTLAEVARAVDAAAGRPAPSPPPAAPRPSAGFTVELSAQQRARLNANRAAADGRTQPVLIVHRLTGPLDVTALRLALDALVARHDILATRYPLVAEPVGVVAPADARHWPLEVRLRPRERHDAEVDALHAEQGFGRRPFDLADGPVVRGLLITDGDRDHLLGLAVDHIAFDELSAELLTTELAALYGEARGTAPAGLGPVTQYQTYARMRAERYAGPKDGGRGPRRRRTAHERVPAALPLPPPRTRPRATGATRTWNGTCPRSAPAADRLAAQGITPNGLHLCVLTRAVSAFAVQERFGFQISQSGRHLPGTDTTIGCLTELAFVHFERTWCADLAELCEKTRRQLVRLATDPPPLAAALAHLRADGHRQEVERLRDRPYLLFHHRQETPVTPFAPDVSLTPLLRPAPRTGARRDPALTVTTRSGPGGGKITVEYVEAAYPREFVADLTDAAADALTDLTTWAGSR</sequence>
<dbReference type="InterPro" id="IPR010071">
    <property type="entry name" value="AA_adenyl_dom"/>
</dbReference>
<dbReference type="Pfam" id="PF00501">
    <property type="entry name" value="AMP-binding"/>
    <property type="match status" value="1"/>
</dbReference>
<dbReference type="Gene3D" id="3.30.559.10">
    <property type="entry name" value="Chloramphenicol acetyltransferase-like domain"/>
    <property type="match status" value="1"/>
</dbReference>
<dbReference type="InterPro" id="IPR042099">
    <property type="entry name" value="ANL_N_sf"/>
</dbReference>
<dbReference type="GO" id="GO:0005737">
    <property type="term" value="C:cytoplasm"/>
    <property type="evidence" value="ECO:0007669"/>
    <property type="project" value="TreeGrafter"/>
</dbReference>
<dbReference type="CDD" id="cd12117">
    <property type="entry name" value="A_NRPS_Srf_like"/>
    <property type="match status" value="1"/>
</dbReference>
<dbReference type="GO" id="GO:0044550">
    <property type="term" value="P:secondary metabolite biosynthetic process"/>
    <property type="evidence" value="ECO:0007669"/>
    <property type="project" value="TreeGrafter"/>
</dbReference>
<dbReference type="AlphaFoldDB" id="A0A939JTU8"/>
<dbReference type="GO" id="GO:0017000">
    <property type="term" value="P:antibiotic biosynthetic process"/>
    <property type="evidence" value="ECO:0007669"/>
    <property type="project" value="UniProtKB-ARBA"/>
</dbReference>
<dbReference type="Pfam" id="PF00668">
    <property type="entry name" value="Condensation"/>
    <property type="match status" value="1"/>
</dbReference>
<dbReference type="Gene3D" id="3.30.300.30">
    <property type="match status" value="1"/>
</dbReference>
<dbReference type="Gene3D" id="1.10.1200.10">
    <property type="entry name" value="ACP-like"/>
    <property type="match status" value="1"/>
</dbReference>
<dbReference type="Gene3D" id="3.40.50.12780">
    <property type="entry name" value="N-terminal domain of ligase-like"/>
    <property type="match status" value="1"/>
</dbReference>
<evidence type="ECO:0000259" key="5">
    <source>
        <dbReference type="PROSITE" id="PS50075"/>
    </source>
</evidence>
<dbReference type="GO" id="GO:0008610">
    <property type="term" value="P:lipid biosynthetic process"/>
    <property type="evidence" value="ECO:0007669"/>
    <property type="project" value="UniProtKB-ARBA"/>
</dbReference>
<feature type="region of interest" description="Disordered" evidence="4">
    <location>
        <begin position="784"/>
        <end position="832"/>
    </location>
</feature>
<dbReference type="Pfam" id="PF00550">
    <property type="entry name" value="PP-binding"/>
    <property type="match status" value="1"/>
</dbReference>
<dbReference type="GO" id="GO:0043041">
    <property type="term" value="P:amino acid activation for nonribosomal peptide biosynthetic process"/>
    <property type="evidence" value="ECO:0007669"/>
    <property type="project" value="TreeGrafter"/>
</dbReference>
<dbReference type="InterPro" id="IPR045851">
    <property type="entry name" value="AMP-bd_C_sf"/>
</dbReference>
<dbReference type="InterPro" id="IPR000873">
    <property type="entry name" value="AMP-dep_synth/lig_dom"/>
</dbReference>
<comment type="cofactor">
    <cofactor evidence="1">
        <name>pantetheine 4'-phosphate</name>
        <dbReference type="ChEBI" id="CHEBI:47942"/>
    </cofactor>
</comment>
<dbReference type="InterPro" id="IPR009081">
    <property type="entry name" value="PP-bd_ACP"/>
</dbReference>
<dbReference type="GO" id="GO:0003824">
    <property type="term" value="F:catalytic activity"/>
    <property type="evidence" value="ECO:0007669"/>
    <property type="project" value="InterPro"/>
</dbReference>
<feature type="domain" description="Carrier" evidence="5">
    <location>
        <begin position="510"/>
        <end position="585"/>
    </location>
</feature>
<dbReference type="NCBIfam" id="TIGR01733">
    <property type="entry name" value="AA-adenyl-dom"/>
    <property type="match status" value="1"/>
</dbReference>
<dbReference type="SMART" id="SM00823">
    <property type="entry name" value="PKS_PP"/>
    <property type="match status" value="1"/>
</dbReference>
<dbReference type="Gene3D" id="3.30.559.30">
    <property type="entry name" value="Nonribosomal peptide synthetase, condensation domain"/>
    <property type="match status" value="1"/>
</dbReference>
<gene>
    <name evidence="6" type="ORF">J1792_32755</name>
</gene>
<proteinExistence type="predicted"/>
<dbReference type="PANTHER" id="PTHR45527">
    <property type="entry name" value="NONRIBOSOMAL PEPTIDE SYNTHETASE"/>
    <property type="match status" value="1"/>
</dbReference>
<evidence type="ECO:0000313" key="7">
    <source>
        <dbReference type="Proteomes" id="UP000664781"/>
    </source>
</evidence>
<dbReference type="InterPro" id="IPR036736">
    <property type="entry name" value="ACP-like_sf"/>
</dbReference>
<dbReference type="SUPFAM" id="SSF47336">
    <property type="entry name" value="ACP-like"/>
    <property type="match status" value="1"/>
</dbReference>
<keyword evidence="3" id="KW-0597">Phosphoprotein</keyword>
<feature type="compositionally biased region" description="Basic and acidic residues" evidence="4">
    <location>
        <begin position="784"/>
        <end position="793"/>
    </location>
</feature>
<dbReference type="GO" id="GO:0031177">
    <property type="term" value="F:phosphopantetheine binding"/>
    <property type="evidence" value="ECO:0007669"/>
    <property type="project" value="InterPro"/>
</dbReference>
<dbReference type="PROSITE" id="PS00455">
    <property type="entry name" value="AMP_BINDING"/>
    <property type="match status" value="1"/>
</dbReference>